<dbReference type="SUPFAM" id="SSF102114">
    <property type="entry name" value="Radical SAM enzymes"/>
    <property type="match status" value="1"/>
</dbReference>
<evidence type="ECO:0000259" key="2">
    <source>
        <dbReference type="Pfam" id="PF04459"/>
    </source>
</evidence>
<comment type="caution">
    <text evidence="4">The sequence shown here is derived from an EMBL/GenBank/DDBJ whole genome shotgun (WGS) entry which is preliminary data.</text>
</comment>
<evidence type="ECO:0000259" key="3">
    <source>
        <dbReference type="Pfam" id="PF19238"/>
    </source>
</evidence>
<dbReference type="InterPro" id="IPR007549">
    <property type="entry name" value="DUF512"/>
</dbReference>
<dbReference type="InterPro" id="IPR013785">
    <property type="entry name" value="Aldolase_TIM"/>
</dbReference>
<dbReference type="Pfam" id="PF19238">
    <property type="entry name" value="Radical_SAM_2"/>
    <property type="match status" value="1"/>
</dbReference>
<reference evidence="5" key="1">
    <citation type="submission" date="2017-04" db="EMBL/GenBank/DDBJ databases">
        <title>Function of individual gut microbiota members based on whole genome sequencing of pure cultures obtained from chicken caecum.</title>
        <authorList>
            <person name="Medvecky M."/>
            <person name="Cejkova D."/>
            <person name="Polansky O."/>
            <person name="Karasova D."/>
            <person name="Kubasova T."/>
            <person name="Cizek A."/>
            <person name="Rychlik I."/>
        </authorList>
    </citation>
    <scope>NUCLEOTIDE SEQUENCE [LARGE SCALE GENOMIC DNA]</scope>
    <source>
        <strain evidence="5">An70</strain>
    </source>
</reference>
<dbReference type="Gene3D" id="3.20.20.70">
    <property type="entry name" value="Aldolase class I"/>
    <property type="match status" value="1"/>
</dbReference>
<sequence>MSGTPLKPNDPAARADYGRSSDPDEAGAFVTFVRPDSPAFDAGIECGMRVLTVNGRPLTDMIEWLWQGSEEVVELEVFDPRDNSVCPCNLERLPDEDWGLEFDGAVFDGMRTCVNACTFCFMRMLPPHMRGTLYIRDDDYRLSFLQGNFVTLTNMSESDVSRVIDYHLSPMNVSLHAVSPDVRRSLMGKNAQRGMEVVEQLIEAGIEIHAQIVLIPGVNDGEELDRTLAWCAERPAISSLGIVPLGYTRFQKRFSASFSDDPAAARAVIHQVEPYQRKARRTRGRTVFQLADEFYLDAGVPVPAAETYDGYPQYYDGIGMIRSYLDESFKVKAEQEMRIEAAGRLLGSLGIKLTVVSGCAAAQTIRCFVSDSPLRGSVLAIENHYFGGNVDVTGLICAEDLLAQLGSDLSGIMLFVPDVMFNADGLTLDGYHQEQLKAELVRRGARVRIASTMPLDLLDALEEELTALAPGTEQQRTANV</sequence>
<accession>A0A1Y3U8M0</accession>
<feature type="domain" description="Putative radical SAM N-terminal" evidence="3">
    <location>
        <begin position="95"/>
        <end position="239"/>
    </location>
</feature>
<dbReference type="SUPFAM" id="SSF50156">
    <property type="entry name" value="PDZ domain-like"/>
    <property type="match status" value="1"/>
</dbReference>
<dbReference type="InterPro" id="IPR058240">
    <property type="entry name" value="rSAM_sf"/>
</dbReference>
<dbReference type="Proteomes" id="UP000196560">
    <property type="component" value="Unassembled WGS sequence"/>
</dbReference>
<evidence type="ECO:0000313" key="4">
    <source>
        <dbReference type="EMBL" id="OUN44455.1"/>
    </source>
</evidence>
<dbReference type="InterPro" id="IPR036034">
    <property type="entry name" value="PDZ_sf"/>
</dbReference>
<dbReference type="STRING" id="1118060.GCA_000311845_01016"/>
<name>A0A1Y3U8M0_9ACTN</name>
<dbReference type="InterPro" id="IPR045375">
    <property type="entry name" value="Put_radical_SAM-like_N"/>
</dbReference>
<dbReference type="Pfam" id="PF04459">
    <property type="entry name" value="DUF512"/>
    <property type="match status" value="1"/>
</dbReference>
<protein>
    <recommendedName>
        <fullName evidence="6">Fe-S oxidoreductase</fullName>
    </recommendedName>
</protein>
<keyword evidence="5" id="KW-1185">Reference proteome</keyword>
<gene>
    <name evidence="4" type="ORF">B5G21_00460</name>
</gene>
<dbReference type="Gene3D" id="2.30.42.10">
    <property type="match status" value="1"/>
</dbReference>
<feature type="region of interest" description="Disordered" evidence="1">
    <location>
        <begin position="1"/>
        <end position="22"/>
    </location>
</feature>
<evidence type="ECO:0000313" key="5">
    <source>
        <dbReference type="Proteomes" id="UP000196560"/>
    </source>
</evidence>
<evidence type="ECO:0008006" key="6">
    <source>
        <dbReference type="Google" id="ProtNLM"/>
    </source>
</evidence>
<dbReference type="EMBL" id="NFHO01000001">
    <property type="protein sequence ID" value="OUN44455.1"/>
    <property type="molecule type" value="Genomic_DNA"/>
</dbReference>
<evidence type="ECO:0000256" key="1">
    <source>
        <dbReference type="SAM" id="MobiDB-lite"/>
    </source>
</evidence>
<organism evidence="4 5">
    <name type="scientific">Enorma massiliensis</name>
    <dbReference type="NCBI Taxonomy" id="1472761"/>
    <lineage>
        <taxon>Bacteria</taxon>
        <taxon>Bacillati</taxon>
        <taxon>Actinomycetota</taxon>
        <taxon>Coriobacteriia</taxon>
        <taxon>Coriobacteriales</taxon>
        <taxon>Coriobacteriaceae</taxon>
        <taxon>Enorma</taxon>
    </lineage>
</organism>
<feature type="domain" description="DUF512" evidence="2">
    <location>
        <begin position="243"/>
        <end position="440"/>
    </location>
</feature>
<proteinExistence type="predicted"/>
<dbReference type="AlphaFoldDB" id="A0A1Y3U8M0"/>
<dbReference type="eggNOG" id="COG1625">
    <property type="taxonomic scope" value="Bacteria"/>
</dbReference>